<sequence>MHVPHSYIEESVHSALSEDVGTGDVTARLIPKDDFSIATVITREDGVICGIDWFEEVFSQLDSQVYIEWDVDDGDKVTPEQQICTLSGSTRALLTGERTALNFLQTLSATSSIAAEYAAAVAGTHAKVLDTRKTIPGLRIAQKYAVNCGGGYNHRIGLYDAILIKENHIMASGSITQAVEAARIHSPELLIEVEVESLDEMQQALSANVERILLDNFDLNLLDEAVKLNNGQAELEASGNVTLDSIRSIAETGVHYISTGALTKNIKALDLSMRFS</sequence>
<dbReference type="GO" id="GO:0009435">
    <property type="term" value="P:NAD+ biosynthetic process"/>
    <property type="evidence" value="ECO:0007669"/>
    <property type="project" value="UniProtKB-UniPathway"/>
</dbReference>
<comment type="pathway">
    <text evidence="2">Cofactor biosynthesis; NAD(+) biosynthesis; nicotinate D-ribonucleotide from quinolinate: step 1/1.</text>
</comment>
<dbReference type="Pfam" id="PF01729">
    <property type="entry name" value="QRPTase_C"/>
    <property type="match status" value="1"/>
</dbReference>
<dbReference type="PANTHER" id="PTHR32179:SF3">
    <property type="entry name" value="NICOTINATE-NUCLEOTIDE PYROPHOSPHORYLASE [CARBOXYLATING]"/>
    <property type="match status" value="1"/>
</dbReference>
<comment type="subunit">
    <text evidence="4">Hexamer formed by 3 homodimers.</text>
</comment>
<feature type="domain" description="Quinolinate phosphoribosyl transferase N-terminal" evidence="13">
    <location>
        <begin position="24"/>
        <end position="108"/>
    </location>
</feature>
<evidence type="ECO:0000256" key="9">
    <source>
        <dbReference type="ARBA" id="ARBA00033102"/>
    </source>
</evidence>
<evidence type="ECO:0000256" key="3">
    <source>
        <dbReference type="ARBA" id="ARBA00009400"/>
    </source>
</evidence>
<protein>
    <recommendedName>
        <fullName evidence="11">Probable nicotinate-nucleotide pyrophosphorylase [carboxylating]</fullName>
        <ecNumber evidence="5">2.4.2.19</ecNumber>
    </recommendedName>
    <alternativeName>
        <fullName evidence="9">Quinolinate phosphoribosyltransferase [decarboxylating]</fullName>
    </alternativeName>
</protein>
<evidence type="ECO:0000256" key="2">
    <source>
        <dbReference type="ARBA" id="ARBA00004893"/>
    </source>
</evidence>
<dbReference type="UniPathway" id="UPA00253">
    <property type="reaction ID" value="UER00331"/>
</dbReference>
<dbReference type="AlphaFoldDB" id="A0A3B0XBI6"/>
<evidence type="ECO:0000256" key="5">
    <source>
        <dbReference type="ARBA" id="ARBA00011944"/>
    </source>
</evidence>
<accession>A0A3B0XBI6</accession>
<dbReference type="InterPro" id="IPR027277">
    <property type="entry name" value="NadC/ModD"/>
</dbReference>
<comment type="catalytic activity">
    <reaction evidence="10">
        <text>nicotinate beta-D-ribonucleotide + CO2 + diphosphate = quinolinate + 5-phospho-alpha-D-ribose 1-diphosphate + 2 H(+)</text>
        <dbReference type="Rhea" id="RHEA:12733"/>
        <dbReference type="ChEBI" id="CHEBI:15378"/>
        <dbReference type="ChEBI" id="CHEBI:16526"/>
        <dbReference type="ChEBI" id="CHEBI:29959"/>
        <dbReference type="ChEBI" id="CHEBI:33019"/>
        <dbReference type="ChEBI" id="CHEBI:57502"/>
        <dbReference type="ChEBI" id="CHEBI:58017"/>
        <dbReference type="EC" id="2.4.2.19"/>
    </reaction>
</comment>
<dbReference type="InterPro" id="IPR022412">
    <property type="entry name" value="Quinolinate_PRibosylTrfase_N"/>
</dbReference>
<dbReference type="PIRSF" id="PIRSF006250">
    <property type="entry name" value="NadC_ModD"/>
    <property type="match status" value="1"/>
</dbReference>
<dbReference type="SUPFAM" id="SSF51690">
    <property type="entry name" value="Nicotinate/Quinolinate PRTase C-terminal domain-like"/>
    <property type="match status" value="1"/>
</dbReference>
<dbReference type="Gene3D" id="3.20.20.70">
    <property type="entry name" value="Aldolase class I"/>
    <property type="match status" value="1"/>
</dbReference>
<evidence type="ECO:0000259" key="13">
    <source>
        <dbReference type="Pfam" id="PF02749"/>
    </source>
</evidence>
<evidence type="ECO:0000259" key="12">
    <source>
        <dbReference type="Pfam" id="PF01729"/>
    </source>
</evidence>
<organism evidence="14">
    <name type="scientific">hydrothermal vent metagenome</name>
    <dbReference type="NCBI Taxonomy" id="652676"/>
    <lineage>
        <taxon>unclassified sequences</taxon>
        <taxon>metagenomes</taxon>
        <taxon>ecological metagenomes</taxon>
    </lineage>
</organism>
<evidence type="ECO:0000256" key="6">
    <source>
        <dbReference type="ARBA" id="ARBA00022642"/>
    </source>
</evidence>
<evidence type="ECO:0000256" key="4">
    <source>
        <dbReference type="ARBA" id="ARBA00011218"/>
    </source>
</evidence>
<dbReference type="InterPro" id="IPR004393">
    <property type="entry name" value="NadC"/>
</dbReference>
<dbReference type="GO" id="GO:0005737">
    <property type="term" value="C:cytoplasm"/>
    <property type="evidence" value="ECO:0007669"/>
    <property type="project" value="TreeGrafter"/>
</dbReference>
<dbReference type="SUPFAM" id="SSF54675">
    <property type="entry name" value="Nicotinate/Quinolinate PRTase N-terminal domain-like"/>
    <property type="match status" value="1"/>
</dbReference>
<dbReference type="CDD" id="cd01572">
    <property type="entry name" value="QPRTase"/>
    <property type="match status" value="1"/>
</dbReference>
<evidence type="ECO:0000256" key="8">
    <source>
        <dbReference type="ARBA" id="ARBA00022679"/>
    </source>
</evidence>
<dbReference type="GO" id="GO:0034213">
    <property type="term" value="P:quinolinate catabolic process"/>
    <property type="evidence" value="ECO:0007669"/>
    <property type="project" value="TreeGrafter"/>
</dbReference>
<dbReference type="FunFam" id="3.90.1170.20:FF:000001">
    <property type="entry name" value="Nicotinate-nucleotide diphosphorylase (Carboxylating)"/>
    <property type="match status" value="1"/>
</dbReference>
<evidence type="ECO:0000256" key="10">
    <source>
        <dbReference type="ARBA" id="ARBA00047445"/>
    </source>
</evidence>
<evidence type="ECO:0000313" key="14">
    <source>
        <dbReference type="EMBL" id="VAW65625.1"/>
    </source>
</evidence>
<keyword evidence="6" id="KW-0662">Pyridine nucleotide biosynthesis</keyword>
<dbReference type="EC" id="2.4.2.19" evidence="5"/>
<dbReference type="NCBIfam" id="TIGR00078">
    <property type="entry name" value="nadC"/>
    <property type="match status" value="1"/>
</dbReference>
<dbReference type="InterPro" id="IPR036068">
    <property type="entry name" value="Nicotinate_pribotase-like_C"/>
</dbReference>
<dbReference type="InterPro" id="IPR002638">
    <property type="entry name" value="Quinolinate_PRibosylTrfase_C"/>
</dbReference>
<dbReference type="InterPro" id="IPR037128">
    <property type="entry name" value="Quinolinate_PRibosylTase_N_sf"/>
</dbReference>
<keyword evidence="7 14" id="KW-0328">Glycosyltransferase</keyword>
<dbReference type="EMBL" id="UOFI01000068">
    <property type="protein sequence ID" value="VAW65625.1"/>
    <property type="molecule type" value="Genomic_DNA"/>
</dbReference>
<dbReference type="InterPro" id="IPR013785">
    <property type="entry name" value="Aldolase_TIM"/>
</dbReference>
<evidence type="ECO:0000256" key="1">
    <source>
        <dbReference type="ARBA" id="ARBA00003237"/>
    </source>
</evidence>
<gene>
    <name evidence="14" type="ORF">MNBD_GAMMA09-1256</name>
</gene>
<dbReference type="GO" id="GO:0004514">
    <property type="term" value="F:nicotinate-nucleotide diphosphorylase (carboxylating) activity"/>
    <property type="evidence" value="ECO:0007669"/>
    <property type="project" value="UniProtKB-EC"/>
</dbReference>
<dbReference type="FunFam" id="3.20.20.70:FF:000030">
    <property type="entry name" value="Nicotinate-nucleotide pyrophosphorylase, carboxylating"/>
    <property type="match status" value="1"/>
</dbReference>
<evidence type="ECO:0000256" key="7">
    <source>
        <dbReference type="ARBA" id="ARBA00022676"/>
    </source>
</evidence>
<dbReference type="Gene3D" id="3.90.1170.20">
    <property type="entry name" value="Quinolinate phosphoribosyl transferase, N-terminal domain"/>
    <property type="match status" value="1"/>
</dbReference>
<dbReference type="PANTHER" id="PTHR32179">
    <property type="entry name" value="NICOTINATE-NUCLEOTIDE PYROPHOSPHORYLASE [CARBOXYLATING]"/>
    <property type="match status" value="1"/>
</dbReference>
<comment type="similarity">
    <text evidence="3">Belongs to the NadC/ModD family.</text>
</comment>
<keyword evidence="8 14" id="KW-0808">Transferase</keyword>
<feature type="domain" description="Quinolinate phosphoribosyl transferase C-terminal" evidence="12">
    <location>
        <begin position="113"/>
        <end position="274"/>
    </location>
</feature>
<evidence type="ECO:0000256" key="11">
    <source>
        <dbReference type="ARBA" id="ARBA00069173"/>
    </source>
</evidence>
<name>A0A3B0XBI6_9ZZZZ</name>
<reference evidence="14" key="1">
    <citation type="submission" date="2018-06" db="EMBL/GenBank/DDBJ databases">
        <authorList>
            <person name="Zhirakovskaya E."/>
        </authorList>
    </citation>
    <scope>NUCLEOTIDE SEQUENCE</scope>
</reference>
<dbReference type="Pfam" id="PF02749">
    <property type="entry name" value="QRPTase_N"/>
    <property type="match status" value="1"/>
</dbReference>
<proteinExistence type="inferred from homology"/>
<comment type="function">
    <text evidence="1">Involved in the catabolism of quinolinic acid (QA).</text>
</comment>